<dbReference type="Proteomes" id="UP000759273">
    <property type="component" value="Unassembled WGS sequence"/>
</dbReference>
<organism evidence="2 3">
    <name type="scientific">Subdoligranulum variabile</name>
    <dbReference type="NCBI Taxonomy" id="214851"/>
    <lineage>
        <taxon>Bacteria</taxon>
        <taxon>Bacillati</taxon>
        <taxon>Bacillota</taxon>
        <taxon>Clostridia</taxon>
        <taxon>Eubacteriales</taxon>
        <taxon>Oscillospiraceae</taxon>
        <taxon>Subdoligranulum</taxon>
    </lineage>
</organism>
<proteinExistence type="predicted"/>
<name>A0A943DII2_9FIRM</name>
<dbReference type="AlphaFoldDB" id="A0A943DII2"/>
<sequence length="115" mass="12152">MSEFTVHTGALRTIADSCTAAARAVESVCADLPPAARTLADRLESDTAALRRLADAAEEIAAWYELAEQRAAADELRTLGAFAPTRPGMEPPAPDPAPALTPMLGETVMARFRDA</sequence>
<feature type="compositionally biased region" description="Pro residues" evidence="1">
    <location>
        <begin position="89"/>
        <end position="99"/>
    </location>
</feature>
<evidence type="ECO:0000256" key="1">
    <source>
        <dbReference type="SAM" id="MobiDB-lite"/>
    </source>
</evidence>
<evidence type="ECO:0000313" key="2">
    <source>
        <dbReference type="EMBL" id="MBS5333088.1"/>
    </source>
</evidence>
<evidence type="ECO:0000313" key="3">
    <source>
        <dbReference type="Proteomes" id="UP000759273"/>
    </source>
</evidence>
<gene>
    <name evidence="2" type="ORF">KHY36_11250</name>
</gene>
<protein>
    <submittedName>
        <fullName evidence="2">Uncharacterized protein</fullName>
    </submittedName>
</protein>
<reference evidence="2" key="1">
    <citation type="submission" date="2021-02" db="EMBL/GenBank/DDBJ databases">
        <title>Infant gut strain persistence is associated with maternal origin, phylogeny, and functional potential including surface adhesion and iron acquisition.</title>
        <authorList>
            <person name="Lou Y.C."/>
        </authorList>
    </citation>
    <scope>NUCLEOTIDE SEQUENCE</scope>
    <source>
        <strain evidence="2">L3_101_000M1_dasL3_101_000M1_concoct_87</strain>
    </source>
</reference>
<feature type="region of interest" description="Disordered" evidence="1">
    <location>
        <begin position="82"/>
        <end position="102"/>
    </location>
</feature>
<dbReference type="EMBL" id="JAGZGG010000029">
    <property type="protein sequence ID" value="MBS5333088.1"/>
    <property type="molecule type" value="Genomic_DNA"/>
</dbReference>
<comment type="caution">
    <text evidence="2">The sequence shown here is derived from an EMBL/GenBank/DDBJ whole genome shotgun (WGS) entry which is preliminary data.</text>
</comment>
<accession>A0A943DII2</accession>